<dbReference type="InterPro" id="IPR001940">
    <property type="entry name" value="Peptidase_S1C"/>
</dbReference>
<evidence type="ECO:0000313" key="4">
    <source>
        <dbReference type="EMBL" id="SNR15527.1"/>
    </source>
</evidence>
<dbReference type="KEGG" id="tje:TJEJU_1818"/>
<dbReference type="Gene3D" id="2.30.42.10">
    <property type="match status" value="1"/>
</dbReference>
<dbReference type="OrthoDB" id="9758917at2"/>
<dbReference type="Proteomes" id="UP000215214">
    <property type="component" value="Chromosome TJEJU"/>
</dbReference>
<dbReference type="RefSeq" id="WP_095071360.1">
    <property type="nucleotide sequence ID" value="NZ_LT899436.1"/>
</dbReference>
<dbReference type="GO" id="GO:0006508">
    <property type="term" value="P:proteolysis"/>
    <property type="evidence" value="ECO:0007669"/>
    <property type="project" value="UniProtKB-KW"/>
</dbReference>
<name>A0A238U8N5_9FLAO</name>
<feature type="domain" description="PDZ" evidence="3">
    <location>
        <begin position="272"/>
        <end position="354"/>
    </location>
</feature>
<dbReference type="SMART" id="SM00228">
    <property type="entry name" value="PDZ"/>
    <property type="match status" value="2"/>
</dbReference>
<dbReference type="GO" id="GO:0004252">
    <property type="term" value="F:serine-type endopeptidase activity"/>
    <property type="evidence" value="ECO:0007669"/>
    <property type="project" value="InterPro"/>
</dbReference>
<dbReference type="Pfam" id="PF13365">
    <property type="entry name" value="Trypsin_2"/>
    <property type="match status" value="1"/>
</dbReference>
<dbReference type="InterPro" id="IPR036034">
    <property type="entry name" value="PDZ_sf"/>
</dbReference>
<dbReference type="EC" id="3.4.21.107" evidence="4"/>
<evidence type="ECO:0000259" key="3">
    <source>
        <dbReference type="PROSITE" id="PS50106"/>
    </source>
</evidence>
<evidence type="ECO:0000313" key="5">
    <source>
        <dbReference type="Proteomes" id="UP000215214"/>
    </source>
</evidence>
<dbReference type="InterPro" id="IPR001478">
    <property type="entry name" value="PDZ"/>
</dbReference>
<sequence length="461" mass="49955">MKRVLGIIGVAFLGGATALGGYKLFVEQPQVIIEKTIDPQLQTVKASYTPAVLNTSSVPTDFTDAAEKTVNTVVHVKNTAVKEVYNPFEEFFGRGDGRSKREQVGTGSGVIISSDGYIVTNNHVIDGATDIEITLNNRKKLKANLIGTDPKNDIALLKIEADMELPFITFGNSDNAKIGEWVLAVGNPYNLNSTVTAGIVSAKGRDLEGNSNIESFIQTDAAVNPGNSGGALVNTRGELIGINTAITSRTGSFIGYSFAVPSNITKKIIDDLLEFGNVQEAIIGVSIDSSTSEIEGAKISAIDEDSEATKAGLRAGDIITKVNNVKISKFSDLKGQLTAKRPGELVDITVDRNGVELTKTVKLSKRDIYEANNFGIHLRDINDLDKKKFNIKGGAKIVQTRRMGFVKYKVGKGYIIIRINGKQINNAEEAVKILDLHPPRSDKRLDIEIISPEGELQRYRF</sequence>
<dbReference type="InterPro" id="IPR009003">
    <property type="entry name" value="Peptidase_S1_PA"/>
</dbReference>
<dbReference type="SUPFAM" id="SSF50494">
    <property type="entry name" value="Trypsin-like serine proteases"/>
    <property type="match status" value="1"/>
</dbReference>
<dbReference type="EMBL" id="LT899436">
    <property type="protein sequence ID" value="SNR15527.1"/>
    <property type="molecule type" value="Genomic_DNA"/>
</dbReference>
<dbReference type="Pfam" id="PF13180">
    <property type="entry name" value="PDZ_2"/>
    <property type="match status" value="1"/>
</dbReference>
<keyword evidence="5" id="KW-1185">Reference proteome</keyword>
<evidence type="ECO:0000256" key="2">
    <source>
        <dbReference type="ARBA" id="ARBA00022801"/>
    </source>
</evidence>
<reference evidence="4 5" key="1">
    <citation type="submission" date="2017-07" db="EMBL/GenBank/DDBJ databases">
        <authorList>
            <person name="Sun Z.S."/>
            <person name="Albrecht U."/>
            <person name="Echele G."/>
            <person name="Lee C.C."/>
        </authorList>
    </citation>
    <scope>NUCLEOTIDE SEQUENCE [LARGE SCALE GENOMIC DNA]</scope>
    <source>
        <strain evidence="5">type strain: KCTC 22618</strain>
    </source>
</reference>
<accession>A0A238U8N5</accession>
<keyword evidence="2 4" id="KW-0378">Hydrolase</keyword>
<dbReference type="PRINTS" id="PR00834">
    <property type="entry name" value="PROTEASES2C"/>
</dbReference>
<dbReference type="Gene3D" id="2.40.10.120">
    <property type="match status" value="1"/>
</dbReference>
<dbReference type="PROSITE" id="PS50106">
    <property type="entry name" value="PDZ"/>
    <property type="match status" value="1"/>
</dbReference>
<protein>
    <submittedName>
        <fullName evidence="4">Putative periplasmic serine endoprotease DegP-like</fullName>
        <ecNumber evidence="4">3.4.21.107</ecNumber>
    </submittedName>
</protein>
<dbReference type="AlphaFoldDB" id="A0A238U8N5"/>
<keyword evidence="1 4" id="KW-0645">Protease</keyword>
<gene>
    <name evidence="4" type="ORF">TJEJU_1818</name>
</gene>
<evidence type="ECO:0000256" key="1">
    <source>
        <dbReference type="ARBA" id="ARBA00022670"/>
    </source>
</evidence>
<dbReference type="PANTHER" id="PTHR43343">
    <property type="entry name" value="PEPTIDASE S12"/>
    <property type="match status" value="1"/>
</dbReference>
<dbReference type="PANTHER" id="PTHR43343:SF3">
    <property type="entry name" value="PROTEASE DO-LIKE 8, CHLOROPLASTIC"/>
    <property type="match status" value="1"/>
</dbReference>
<dbReference type="SUPFAM" id="SSF50156">
    <property type="entry name" value="PDZ domain-like"/>
    <property type="match status" value="1"/>
</dbReference>
<proteinExistence type="predicted"/>
<dbReference type="InterPro" id="IPR051201">
    <property type="entry name" value="Chloro_Bact_Ser_Proteases"/>
</dbReference>
<organism evidence="4 5">
    <name type="scientific">Tenacibaculum jejuense</name>
    <dbReference type="NCBI Taxonomy" id="584609"/>
    <lineage>
        <taxon>Bacteria</taxon>
        <taxon>Pseudomonadati</taxon>
        <taxon>Bacteroidota</taxon>
        <taxon>Flavobacteriia</taxon>
        <taxon>Flavobacteriales</taxon>
        <taxon>Flavobacteriaceae</taxon>
        <taxon>Tenacibaculum</taxon>
    </lineage>
</organism>